<keyword evidence="3" id="KW-1185">Reference proteome</keyword>
<proteinExistence type="predicted"/>
<dbReference type="EMBL" id="JABZEC010000002">
    <property type="protein sequence ID" value="NVY96154.1"/>
    <property type="molecule type" value="Genomic_DNA"/>
</dbReference>
<evidence type="ECO:0000313" key="3">
    <source>
        <dbReference type="Proteomes" id="UP000563523"/>
    </source>
</evidence>
<gene>
    <name evidence="2" type="ORF">HU830_03025</name>
</gene>
<protein>
    <submittedName>
        <fullName evidence="2">Helix-turn-helix domain-containing protein</fullName>
    </submittedName>
</protein>
<evidence type="ECO:0000259" key="1">
    <source>
        <dbReference type="Pfam" id="PF05043"/>
    </source>
</evidence>
<sequence>MERTFSTLKLFTGDEWFANRPQKKLRHYLQINPGWHTSRELTLTLGVSHRSIKRYAKDLTNKKKVNLYDLTDKYFRSKNSLIKILQNVANYVDQFDLTLTHHGGFYALRGSEIVDFRYCLSRI</sequence>
<dbReference type="InterPro" id="IPR007737">
    <property type="entry name" value="Mga_HTH"/>
</dbReference>
<reference evidence="2 3" key="1">
    <citation type="submission" date="2020-06" db="EMBL/GenBank/DDBJ databases">
        <authorList>
            <person name="Kang J."/>
        </authorList>
    </citation>
    <scope>NUCLEOTIDE SEQUENCE [LARGE SCALE GENOMIC DNA]</scope>
    <source>
        <strain evidence="2 3">DCY120</strain>
    </source>
</reference>
<dbReference type="Proteomes" id="UP000563523">
    <property type="component" value="Unassembled WGS sequence"/>
</dbReference>
<feature type="domain" description="Mga helix-turn-helix" evidence="1">
    <location>
        <begin position="59"/>
        <end position="118"/>
    </location>
</feature>
<dbReference type="Pfam" id="PF05043">
    <property type="entry name" value="Mga"/>
    <property type="match status" value="1"/>
</dbReference>
<evidence type="ECO:0000313" key="2">
    <source>
        <dbReference type="EMBL" id="NVY96154.1"/>
    </source>
</evidence>
<organism evidence="2 3">
    <name type="scientific">Bombilactobacillus apium</name>
    <dbReference type="NCBI Taxonomy" id="2675299"/>
    <lineage>
        <taxon>Bacteria</taxon>
        <taxon>Bacillati</taxon>
        <taxon>Bacillota</taxon>
        <taxon>Bacilli</taxon>
        <taxon>Lactobacillales</taxon>
        <taxon>Lactobacillaceae</taxon>
        <taxon>Bombilactobacillus</taxon>
    </lineage>
</organism>
<name>A0A850QWH6_9LACO</name>
<dbReference type="RefSeq" id="WP_176942311.1">
    <property type="nucleotide sequence ID" value="NZ_JABZEC010000002.1"/>
</dbReference>
<comment type="caution">
    <text evidence="2">The sequence shown here is derived from an EMBL/GenBank/DDBJ whole genome shotgun (WGS) entry which is preliminary data.</text>
</comment>
<dbReference type="AlphaFoldDB" id="A0A850QWH6"/>
<accession>A0A850QWH6</accession>